<dbReference type="InterPro" id="IPR036909">
    <property type="entry name" value="Cyt_c-like_dom_sf"/>
</dbReference>
<dbReference type="GeneID" id="32586932"/>
<dbReference type="GO" id="GO:0009055">
    <property type="term" value="F:electron transfer activity"/>
    <property type="evidence" value="ECO:0007669"/>
    <property type="project" value="InterPro"/>
</dbReference>
<name>A0A176ZAK9_9BRAD</name>
<evidence type="ECO:0000313" key="2">
    <source>
        <dbReference type="EMBL" id="OAF17670.1"/>
    </source>
</evidence>
<gene>
    <name evidence="2" type="ORF">AXW67_08350</name>
</gene>
<comment type="caution">
    <text evidence="2">The sequence shown here is derived from an EMBL/GenBank/DDBJ whole genome shotgun (WGS) entry which is preliminary data.</text>
</comment>
<protein>
    <submittedName>
        <fullName evidence="2">Sulfite:cytochrome C oxidoreductase subunit B</fullName>
    </submittedName>
</protein>
<reference evidence="2 3" key="1">
    <citation type="submission" date="2016-02" db="EMBL/GenBank/DDBJ databases">
        <title>Draft genome sequence of the strain BR 10247T Bradyrhizobium neotropicale isolated from nodules of Centrolobium paraense.</title>
        <authorList>
            <person name="Simoes-Araujo J.L."/>
            <person name="Barauna A.C."/>
            <person name="Silva K."/>
            <person name="Zilli J.E."/>
        </authorList>
    </citation>
    <scope>NUCLEOTIDE SEQUENCE [LARGE SCALE GENOMIC DNA]</scope>
    <source>
        <strain evidence="2 3">BR 10247</strain>
    </source>
</reference>
<dbReference type="RefSeq" id="WP_063678304.1">
    <property type="nucleotide sequence ID" value="NZ_LSEF01000042.1"/>
</dbReference>
<evidence type="ECO:0000256" key="1">
    <source>
        <dbReference type="SAM" id="SignalP"/>
    </source>
</evidence>
<dbReference type="AlphaFoldDB" id="A0A176ZAK9"/>
<dbReference type="Proteomes" id="UP000077173">
    <property type="component" value="Unassembled WGS sequence"/>
</dbReference>
<sequence length="107" mass="11353">MQRTVLLAVAAAAGLGWFAPGPGAVTAAPVNYKIPDEVAAFKPGPNLEVVQGNCTACHSADYVNTQPPMKDRKAFWQAEVTKMIKVYGAPIDDADIGKIVDYLAATY</sequence>
<evidence type="ECO:0000313" key="3">
    <source>
        <dbReference type="Proteomes" id="UP000077173"/>
    </source>
</evidence>
<dbReference type="Gene3D" id="1.10.760.10">
    <property type="entry name" value="Cytochrome c-like domain"/>
    <property type="match status" value="1"/>
</dbReference>
<accession>A0A176ZAK9</accession>
<dbReference type="EMBL" id="LSEF01000042">
    <property type="protein sequence ID" value="OAF17670.1"/>
    <property type="molecule type" value="Genomic_DNA"/>
</dbReference>
<keyword evidence="1" id="KW-0732">Signal</keyword>
<organism evidence="2 3">
    <name type="scientific">Bradyrhizobium neotropicale</name>
    <dbReference type="NCBI Taxonomy" id="1497615"/>
    <lineage>
        <taxon>Bacteria</taxon>
        <taxon>Pseudomonadati</taxon>
        <taxon>Pseudomonadota</taxon>
        <taxon>Alphaproteobacteria</taxon>
        <taxon>Hyphomicrobiales</taxon>
        <taxon>Nitrobacteraceae</taxon>
        <taxon>Bradyrhizobium</taxon>
    </lineage>
</organism>
<feature type="chain" id="PRO_5008055640" evidence="1">
    <location>
        <begin position="28"/>
        <end position="107"/>
    </location>
</feature>
<keyword evidence="3" id="KW-1185">Reference proteome</keyword>
<feature type="signal peptide" evidence="1">
    <location>
        <begin position="1"/>
        <end position="27"/>
    </location>
</feature>
<proteinExistence type="predicted"/>
<dbReference type="SUPFAM" id="SSF46626">
    <property type="entry name" value="Cytochrome c"/>
    <property type="match status" value="1"/>
</dbReference>
<dbReference type="GO" id="GO:0020037">
    <property type="term" value="F:heme binding"/>
    <property type="evidence" value="ECO:0007669"/>
    <property type="project" value="InterPro"/>
</dbReference>